<dbReference type="AlphaFoldDB" id="A0A439D784"/>
<dbReference type="EMBL" id="RYZI01000120">
    <property type="protein sequence ID" value="RWA10269.1"/>
    <property type="molecule type" value="Genomic_DNA"/>
</dbReference>
<evidence type="ECO:0000313" key="1">
    <source>
        <dbReference type="EMBL" id="RWA10269.1"/>
    </source>
</evidence>
<proteinExistence type="predicted"/>
<reference evidence="1 2" key="1">
    <citation type="submission" date="2018-12" db="EMBL/GenBank/DDBJ databases">
        <title>Draft genome sequence of Xylaria grammica IHI A82.</title>
        <authorList>
            <person name="Buettner E."/>
            <person name="Kellner H."/>
        </authorList>
    </citation>
    <scope>NUCLEOTIDE SEQUENCE [LARGE SCALE GENOMIC DNA]</scope>
    <source>
        <strain evidence="1 2">IHI A82</strain>
    </source>
</reference>
<dbReference type="Proteomes" id="UP000286045">
    <property type="component" value="Unassembled WGS sequence"/>
</dbReference>
<gene>
    <name evidence="1" type="ORF">EKO27_g4828</name>
</gene>
<keyword evidence="2" id="KW-1185">Reference proteome</keyword>
<comment type="caution">
    <text evidence="1">The sequence shown here is derived from an EMBL/GenBank/DDBJ whole genome shotgun (WGS) entry which is preliminary data.</text>
</comment>
<evidence type="ECO:0000313" key="2">
    <source>
        <dbReference type="Proteomes" id="UP000286045"/>
    </source>
</evidence>
<accession>A0A439D784</accession>
<name>A0A439D784_9PEZI</name>
<protein>
    <submittedName>
        <fullName evidence="1">Uncharacterized protein</fullName>
    </submittedName>
</protein>
<sequence>MCGHLMNMMRCFDEQPAVDYNLLSFHLRTSPAQAMAMWNTLKNKYNLHKYNSFDGGPPEGGDLVLIMSVIACMYEQDQVRCWTHPAVLPWHGFGTDDAGMVVQDARWRILGFLYGDFLGMEPQHQTMLTEEESYLVGDLTVQSFPSRLRLKP</sequence>
<organism evidence="1 2">
    <name type="scientific">Xylaria grammica</name>
    <dbReference type="NCBI Taxonomy" id="363999"/>
    <lineage>
        <taxon>Eukaryota</taxon>
        <taxon>Fungi</taxon>
        <taxon>Dikarya</taxon>
        <taxon>Ascomycota</taxon>
        <taxon>Pezizomycotina</taxon>
        <taxon>Sordariomycetes</taxon>
        <taxon>Xylariomycetidae</taxon>
        <taxon>Xylariales</taxon>
        <taxon>Xylariaceae</taxon>
        <taxon>Xylaria</taxon>
    </lineage>
</organism>